<dbReference type="GO" id="GO:0032956">
    <property type="term" value="P:regulation of actin cytoskeleton organization"/>
    <property type="evidence" value="ECO:0007669"/>
    <property type="project" value="TreeGrafter"/>
</dbReference>
<name>A0A671X6J9_SPAAU</name>
<proteinExistence type="predicted"/>
<feature type="chain" id="PRO_5025659408" evidence="2">
    <location>
        <begin position="20"/>
        <end position="253"/>
    </location>
</feature>
<keyword evidence="2" id="KW-0732">Signal</keyword>
<dbReference type="InterPro" id="IPR042836">
    <property type="entry name" value="SIG15"/>
</dbReference>
<dbReference type="AlphaFoldDB" id="A0A671X6J9"/>
<sequence length="253" mass="28284">LDLLLFGMLAFSWDMKVSPVVSVPRGEDAVLSCFFTHPGQQDYSGLITVKWLARESNAPPFFKCSLRNDSKEELKDCSGSGLKQSLKGDPRQGDLSLIMRKIHMADSGPYFCRVELDAVFNINTEKLKYQIISSQMLNVTSQILLKCEVEGNPPPTITWLSDSRHLSTDQVFTSPVSLERLFSSVPYVEGEVFTCRVENILGGAERRYPADNTLIITLSVCGLIVLLLLCAGIICCRRRGERLTWLLSTPEDE</sequence>
<evidence type="ECO:0000259" key="3">
    <source>
        <dbReference type="PROSITE" id="PS50835"/>
    </source>
</evidence>
<dbReference type="GeneTree" id="ENSGT01030000234909"/>
<dbReference type="SUPFAM" id="SSF48726">
    <property type="entry name" value="Immunoglobulin"/>
    <property type="match status" value="2"/>
</dbReference>
<reference evidence="4" key="2">
    <citation type="submission" date="2025-08" db="UniProtKB">
        <authorList>
            <consortium name="Ensembl"/>
        </authorList>
    </citation>
    <scope>IDENTIFICATION</scope>
</reference>
<dbReference type="Ensembl" id="ENSSAUT00010046839.1">
    <property type="protein sequence ID" value="ENSSAUP00010044535.1"/>
    <property type="gene ID" value="ENSSAUG00010018614.1"/>
</dbReference>
<keyword evidence="1" id="KW-0472">Membrane</keyword>
<dbReference type="GO" id="GO:0045124">
    <property type="term" value="P:regulation of bone resorption"/>
    <property type="evidence" value="ECO:0007669"/>
    <property type="project" value="TreeGrafter"/>
</dbReference>
<dbReference type="PROSITE" id="PS50835">
    <property type="entry name" value="IG_LIKE"/>
    <property type="match status" value="1"/>
</dbReference>
<organism evidence="4 5">
    <name type="scientific">Sparus aurata</name>
    <name type="common">Gilthead sea bream</name>
    <dbReference type="NCBI Taxonomy" id="8175"/>
    <lineage>
        <taxon>Eukaryota</taxon>
        <taxon>Metazoa</taxon>
        <taxon>Chordata</taxon>
        <taxon>Craniata</taxon>
        <taxon>Vertebrata</taxon>
        <taxon>Euteleostomi</taxon>
        <taxon>Actinopterygii</taxon>
        <taxon>Neopterygii</taxon>
        <taxon>Teleostei</taxon>
        <taxon>Neoteleostei</taxon>
        <taxon>Acanthomorphata</taxon>
        <taxon>Eupercaria</taxon>
        <taxon>Spariformes</taxon>
        <taxon>Sparidae</taxon>
        <taxon>Sparus</taxon>
    </lineage>
</organism>
<evidence type="ECO:0000313" key="4">
    <source>
        <dbReference type="Ensembl" id="ENSSAUP00010044535.1"/>
    </source>
</evidence>
<dbReference type="InterPro" id="IPR007110">
    <property type="entry name" value="Ig-like_dom"/>
</dbReference>
<dbReference type="SMART" id="SM00409">
    <property type="entry name" value="IG"/>
    <property type="match status" value="1"/>
</dbReference>
<evidence type="ECO:0000256" key="2">
    <source>
        <dbReference type="SAM" id="SignalP"/>
    </source>
</evidence>
<dbReference type="InterPro" id="IPR036179">
    <property type="entry name" value="Ig-like_dom_sf"/>
</dbReference>
<reference evidence="4" key="1">
    <citation type="submission" date="2021-04" db="EMBL/GenBank/DDBJ databases">
        <authorList>
            <consortium name="Wellcome Sanger Institute Data Sharing"/>
        </authorList>
    </citation>
    <scope>NUCLEOTIDE SEQUENCE [LARGE SCALE GENOMIC DNA]</scope>
</reference>
<dbReference type="Pfam" id="PF13927">
    <property type="entry name" value="Ig_3"/>
    <property type="match status" value="1"/>
</dbReference>
<dbReference type="InterPro" id="IPR013106">
    <property type="entry name" value="Ig_V-set"/>
</dbReference>
<gene>
    <name evidence="4" type="primary">siglec15l</name>
</gene>
<dbReference type="Proteomes" id="UP000472265">
    <property type="component" value="Chromosome 17"/>
</dbReference>
<feature type="domain" description="Ig-like" evidence="3">
    <location>
        <begin position="109"/>
        <end position="213"/>
    </location>
</feature>
<dbReference type="GO" id="GO:0005886">
    <property type="term" value="C:plasma membrane"/>
    <property type="evidence" value="ECO:0007669"/>
    <property type="project" value="TreeGrafter"/>
</dbReference>
<evidence type="ECO:0000313" key="5">
    <source>
        <dbReference type="Proteomes" id="UP000472265"/>
    </source>
</evidence>
<protein>
    <submittedName>
        <fullName evidence="4">Sialic acid-binding Ig-like lectin 15</fullName>
    </submittedName>
</protein>
<reference evidence="4" key="3">
    <citation type="submission" date="2025-09" db="UniProtKB">
        <authorList>
            <consortium name="Ensembl"/>
        </authorList>
    </citation>
    <scope>IDENTIFICATION</scope>
</reference>
<accession>A0A671X6J9</accession>
<dbReference type="InterPro" id="IPR013783">
    <property type="entry name" value="Ig-like_fold"/>
</dbReference>
<feature type="transmembrane region" description="Helical" evidence="1">
    <location>
        <begin position="214"/>
        <end position="236"/>
    </location>
</feature>
<dbReference type="PANTHER" id="PTHR46942">
    <property type="entry name" value="SIALIC ACID-BINDING IG-LIKE LECTIN 15"/>
    <property type="match status" value="1"/>
</dbReference>
<keyword evidence="1" id="KW-1133">Transmembrane helix</keyword>
<dbReference type="InterPro" id="IPR003599">
    <property type="entry name" value="Ig_sub"/>
</dbReference>
<keyword evidence="5" id="KW-1185">Reference proteome</keyword>
<feature type="signal peptide" evidence="2">
    <location>
        <begin position="1"/>
        <end position="19"/>
    </location>
</feature>
<evidence type="ECO:0000256" key="1">
    <source>
        <dbReference type="SAM" id="Phobius"/>
    </source>
</evidence>
<dbReference type="Pfam" id="PF07686">
    <property type="entry name" value="V-set"/>
    <property type="match status" value="1"/>
</dbReference>
<dbReference type="Gene3D" id="2.60.40.10">
    <property type="entry name" value="Immunoglobulins"/>
    <property type="match status" value="2"/>
</dbReference>
<keyword evidence="1" id="KW-0812">Transmembrane</keyword>
<dbReference type="PANTHER" id="PTHR46942:SF1">
    <property type="entry name" value="SIALIC ACID-BINDING IG-LIKE LECTIN 15"/>
    <property type="match status" value="1"/>
</dbReference>
<dbReference type="GO" id="GO:2001204">
    <property type="term" value="P:regulation of osteoclast development"/>
    <property type="evidence" value="ECO:0007669"/>
    <property type="project" value="TreeGrafter"/>
</dbReference>